<dbReference type="InterPro" id="IPR036291">
    <property type="entry name" value="NAD(P)-bd_dom_sf"/>
</dbReference>
<reference evidence="4" key="3">
    <citation type="submission" date="2025-09" db="UniProtKB">
        <authorList>
            <consortium name="Ensembl"/>
        </authorList>
    </citation>
    <scope>IDENTIFICATION</scope>
</reference>
<dbReference type="Proteomes" id="UP000472271">
    <property type="component" value="Chromosome 2"/>
</dbReference>
<dbReference type="Pfam" id="PF01370">
    <property type="entry name" value="Epimerase"/>
    <property type="match status" value="1"/>
</dbReference>
<dbReference type="PANTHER" id="PTHR42687">
    <property type="entry name" value="L-THREONINE 3-DEHYDROGENASE"/>
    <property type="match status" value="1"/>
</dbReference>
<comment type="similarity">
    <text evidence="1">Belongs to the NAD(P)-dependent epimerase/dehydratase family.</text>
</comment>
<name>A0A672YDN6_9TELE</name>
<feature type="domain" description="NAD-dependent epimerase/dehydratase" evidence="3">
    <location>
        <begin position="99"/>
        <end position="221"/>
    </location>
</feature>
<evidence type="ECO:0000313" key="4">
    <source>
        <dbReference type="Ensembl" id="ENSSORP00005001131.1"/>
    </source>
</evidence>
<dbReference type="InterPro" id="IPR001509">
    <property type="entry name" value="Epimerase_deHydtase"/>
</dbReference>
<evidence type="ECO:0000259" key="3">
    <source>
        <dbReference type="Pfam" id="PF01370"/>
    </source>
</evidence>
<keyword evidence="5" id="KW-1185">Reference proteome</keyword>
<dbReference type="Gene3D" id="3.40.50.720">
    <property type="entry name" value="NAD(P)-binding Rossmann-like Domain"/>
    <property type="match status" value="1"/>
</dbReference>
<evidence type="ECO:0000313" key="5">
    <source>
        <dbReference type="Proteomes" id="UP000472271"/>
    </source>
</evidence>
<keyword evidence="2" id="KW-0732">Signal</keyword>
<gene>
    <name evidence="4" type="primary">LOC115434756</name>
</gene>
<accession>A0A672YDN6</accession>
<dbReference type="PANTHER" id="PTHR42687:SF1">
    <property type="entry name" value="L-THREONINE 3-DEHYDROGENASE, MITOCHONDRIAL"/>
    <property type="match status" value="1"/>
</dbReference>
<reference evidence="4" key="2">
    <citation type="submission" date="2025-08" db="UniProtKB">
        <authorList>
            <consortium name="Ensembl"/>
        </authorList>
    </citation>
    <scope>IDENTIFICATION</scope>
</reference>
<dbReference type="GO" id="GO:0006567">
    <property type="term" value="P:L-threonine catabolic process"/>
    <property type="evidence" value="ECO:0007669"/>
    <property type="project" value="TreeGrafter"/>
</dbReference>
<dbReference type="GO" id="GO:0008743">
    <property type="term" value="F:L-threonine 3-dehydrogenase activity"/>
    <property type="evidence" value="ECO:0007669"/>
    <property type="project" value="TreeGrafter"/>
</dbReference>
<dbReference type="SUPFAM" id="SSF51735">
    <property type="entry name" value="NAD(P)-binding Rossmann-fold domains"/>
    <property type="match status" value="1"/>
</dbReference>
<feature type="chain" id="PRO_5025383297" description="NAD-dependent epimerase/dehydratase domain-containing protein" evidence="2">
    <location>
        <begin position="23"/>
        <end position="229"/>
    </location>
</feature>
<organism evidence="4 5">
    <name type="scientific">Sphaeramia orbicularis</name>
    <name type="common">orbiculate cardinalfish</name>
    <dbReference type="NCBI Taxonomy" id="375764"/>
    <lineage>
        <taxon>Eukaryota</taxon>
        <taxon>Metazoa</taxon>
        <taxon>Chordata</taxon>
        <taxon>Craniata</taxon>
        <taxon>Vertebrata</taxon>
        <taxon>Euteleostomi</taxon>
        <taxon>Actinopterygii</taxon>
        <taxon>Neopterygii</taxon>
        <taxon>Teleostei</taxon>
        <taxon>Neoteleostei</taxon>
        <taxon>Acanthomorphata</taxon>
        <taxon>Gobiaria</taxon>
        <taxon>Kurtiformes</taxon>
        <taxon>Apogonoidei</taxon>
        <taxon>Apogonidae</taxon>
        <taxon>Apogoninae</taxon>
        <taxon>Sphaeramia</taxon>
    </lineage>
</organism>
<dbReference type="AlphaFoldDB" id="A0A672YDN6"/>
<evidence type="ECO:0000256" key="2">
    <source>
        <dbReference type="SAM" id="SignalP"/>
    </source>
</evidence>
<dbReference type="InterPro" id="IPR051225">
    <property type="entry name" value="NAD(P)_epim/dehydratase"/>
</dbReference>
<proteinExistence type="inferred from homology"/>
<evidence type="ECO:0000256" key="1">
    <source>
        <dbReference type="ARBA" id="ARBA00007637"/>
    </source>
</evidence>
<protein>
    <recommendedName>
        <fullName evidence="3">NAD-dependent epimerase/dehydratase domain-containing protein</fullName>
    </recommendedName>
</protein>
<reference evidence="4" key="1">
    <citation type="submission" date="2019-06" db="EMBL/GenBank/DDBJ databases">
        <authorList>
            <consortium name="Wellcome Sanger Institute Data Sharing"/>
        </authorList>
    </citation>
    <scope>NUCLEOTIDE SEQUENCE [LARGE SCALE GENOMIC DNA]</scope>
</reference>
<dbReference type="Ensembl" id="ENSSORT00005001165.1">
    <property type="protein sequence ID" value="ENSSORP00005001131.1"/>
    <property type="gene ID" value="ENSSORG00005000666.1"/>
</dbReference>
<sequence>MIPLLLWTVSWIVAMQVGQLLRQSVLKHAGSRPLCSSEPLISAVRGISSSPQQFAASGRAHTSSNTDTDVPKVLITGGFSYIVLKRFGKNNVILSDIRKPPIDVYHNGPFIFSDILDYKNLREIVVNNNISWLVHYSAVLSAVGESNVPLAKEVNITGLHNILDISTEHGLRVFVPSTIGAFGPSSPRDPTPELCVQRPRTIYGVSKVHAELMGEVRHRHTGRCKYIFV</sequence>
<feature type="signal peptide" evidence="2">
    <location>
        <begin position="1"/>
        <end position="22"/>
    </location>
</feature>